<protein>
    <recommendedName>
        <fullName evidence="4">DUF3618 domain-containing protein</fullName>
    </recommendedName>
</protein>
<dbReference type="Proteomes" id="UP000198992">
    <property type="component" value="Unassembled WGS sequence"/>
</dbReference>
<organism evidence="2 3">
    <name type="scientific">Bradyrhizobium erythrophlei</name>
    <dbReference type="NCBI Taxonomy" id="1437360"/>
    <lineage>
        <taxon>Bacteria</taxon>
        <taxon>Pseudomonadati</taxon>
        <taxon>Pseudomonadota</taxon>
        <taxon>Alphaproteobacteria</taxon>
        <taxon>Hyphomicrobiales</taxon>
        <taxon>Nitrobacteraceae</taxon>
        <taxon>Bradyrhizobium</taxon>
    </lineage>
</organism>
<dbReference type="OrthoDB" id="8250650at2"/>
<dbReference type="EMBL" id="FNTH01000001">
    <property type="protein sequence ID" value="SED14684.1"/>
    <property type="molecule type" value="Genomic_DNA"/>
</dbReference>
<name>A0A1H4YCE8_9BRAD</name>
<evidence type="ECO:0000313" key="2">
    <source>
        <dbReference type="EMBL" id="SED14684.1"/>
    </source>
</evidence>
<evidence type="ECO:0000313" key="3">
    <source>
        <dbReference type="Proteomes" id="UP000198992"/>
    </source>
</evidence>
<reference evidence="2 3" key="1">
    <citation type="submission" date="2016-10" db="EMBL/GenBank/DDBJ databases">
        <authorList>
            <person name="de Groot N.N."/>
        </authorList>
    </citation>
    <scope>NUCLEOTIDE SEQUENCE [LARGE SCALE GENOMIC DNA]</scope>
    <source>
        <strain evidence="2 3">MT12</strain>
    </source>
</reference>
<dbReference type="AlphaFoldDB" id="A0A1H4YCE8"/>
<proteinExistence type="predicted"/>
<sequence length="242" mass="25006">MSGTQSGGFLDNLREAVRENPLAGILIGGGALWLLIGNARVKSAASSVSEAVWPKAGTDAPDARPTPKFTNSPPTASEMDVGSSQPLSDTLRDAGSAASDAVSNAAGTIKDRLDEGVAYAQESFGKLGDKLPQRETIAQVQSSLSDLLESQPLLLGAMGVAVGAALGSALSASDLENEWVGEFSDGVKADLKTRAGAVSQSMREASDTLRAEASDMGVETLERLQEVGKSGMNAVRENLSER</sequence>
<gene>
    <name evidence="2" type="ORF">SAMN05444164_3852</name>
</gene>
<evidence type="ECO:0000256" key="1">
    <source>
        <dbReference type="SAM" id="MobiDB-lite"/>
    </source>
</evidence>
<feature type="region of interest" description="Disordered" evidence="1">
    <location>
        <begin position="48"/>
        <end position="96"/>
    </location>
</feature>
<accession>A0A1H4YCE8</accession>
<evidence type="ECO:0008006" key="4">
    <source>
        <dbReference type="Google" id="ProtNLM"/>
    </source>
</evidence>
<dbReference type="RefSeq" id="WP_092117823.1">
    <property type="nucleotide sequence ID" value="NZ_FNTH01000001.1"/>
</dbReference>